<sequence>MSFSSPFGGSTANLNLNTTSRDMFGVKPTTSIFSTGIFADTTTSSFVKSENNAPSKSSATASTIIFATTTTNGIFGANAFAPLTTTSTTTSTAASSVETAASLTTTTASTTSAGFAFGIPSTSAGIVATTSALTTATTFGEIATITNGNLAFGQPTSTASINNEQDINRPITRTTQHYEQPLVVNNLIEEAAETKQIGQLGVAMSSYIWKIPNFSDLYKSSKNVSLCISPAFKIGVGQGEKRCSLYLYPFGSSARLKEYVSVYIECQNSVNSQAQISFSILDADLQIANETFSSVLMTLPGHTMRTGCSQFIKRDTLLDANSRLLSNDTLTLVCHVSLRTMDVRPVFPSEMKINSDFGHLLESEKFSDLILEVEYKELQVHKSVLAARSPTFHKMFEDASGAANEEQNKLKLTDIKYEVMKQILLFIYTEKVEGLTQLANELLVAAHRFKLEDLKTLCEESLFKNLDVANVIDAHVLAETYDSKWLKDKTTDFIIDNAHRVINTSGYKSLADSYPRLLDELFCEMVRRKIIQPIETPVSSL</sequence>
<dbReference type="Gene3D" id="1.25.40.420">
    <property type="match status" value="1"/>
</dbReference>
<dbReference type="Proteomes" id="UP000002358">
    <property type="component" value="Chromosome 3"/>
</dbReference>
<dbReference type="EnsemblMetazoa" id="XM_001605442">
    <property type="protein sequence ID" value="XP_001605492"/>
    <property type="gene ID" value="LOC100121884"/>
</dbReference>
<dbReference type="SUPFAM" id="SSF54695">
    <property type="entry name" value="POZ domain"/>
    <property type="match status" value="1"/>
</dbReference>
<evidence type="ECO:0000313" key="3">
    <source>
        <dbReference type="EnsemblMetazoa" id="XP_001605492"/>
    </source>
</evidence>
<dbReference type="RefSeq" id="XP_001605492.2">
    <property type="nucleotide sequence ID" value="XM_001605442.6"/>
</dbReference>
<dbReference type="InterPro" id="IPR045005">
    <property type="entry name" value="BPM1-6"/>
</dbReference>
<dbReference type="PROSITE" id="PS50097">
    <property type="entry name" value="BTB"/>
    <property type="match status" value="1"/>
</dbReference>
<evidence type="ECO:0000313" key="4">
    <source>
        <dbReference type="Proteomes" id="UP000002358"/>
    </source>
</evidence>
<dbReference type="InterPro" id="IPR011333">
    <property type="entry name" value="SKP1/BTB/POZ_sf"/>
</dbReference>
<dbReference type="Pfam" id="PF22486">
    <property type="entry name" value="MATH_2"/>
    <property type="match status" value="1"/>
</dbReference>
<feature type="domain" description="BTB" evidence="1">
    <location>
        <begin position="367"/>
        <end position="433"/>
    </location>
</feature>
<dbReference type="InterPro" id="IPR002083">
    <property type="entry name" value="MATH/TRAF_dom"/>
</dbReference>
<dbReference type="GO" id="GO:0016567">
    <property type="term" value="P:protein ubiquitination"/>
    <property type="evidence" value="ECO:0007669"/>
    <property type="project" value="InterPro"/>
</dbReference>
<evidence type="ECO:0000259" key="2">
    <source>
        <dbReference type="PROSITE" id="PS50144"/>
    </source>
</evidence>
<dbReference type="OrthoDB" id="6359816at2759"/>
<dbReference type="InterPro" id="IPR008974">
    <property type="entry name" value="TRAF-like"/>
</dbReference>
<dbReference type="Gene3D" id="3.30.710.10">
    <property type="entry name" value="Potassium Channel Kv1.1, Chain A"/>
    <property type="match status" value="1"/>
</dbReference>
<name>A0A7M7G6U2_NASVI</name>
<dbReference type="PANTHER" id="PTHR26379:SF187">
    <property type="entry name" value="OS07G0655300 PROTEIN"/>
    <property type="match status" value="1"/>
</dbReference>
<proteinExistence type="predicted"/>
<reference evidence="3" key="1">
    <citation type="submission" date="2021-01" db="UniProtKB">
        <authorList>
            <consortium name="EnsemblMetazoa"/>
        </authorList>
    </citation>
    <scope>IDENTIFICATION</scope>
</reference>
<evidence type="ECO:0000259" key="1">
    <source>
        <dbReference type="PROSITE" id="PS50097"/>
    </source>
</evidence>
<dbReference type="SUPFAM" id="SSF49599">
    <property type="entry name" value="TRAF domain-like"/>
    <property type="match status" value="1"/>
</dbReference>
<feature type="domain" description="MATH" evidence="2">
    <location>
        <begin position="204"/>
        <end position="336"/>
    </location>
</feature>
<dbReference type="AlphaFoldDB" id="A0A7M7G6U2"/>
<organism evidence="3 4">
    <name type="scientific">Nasonia vitripennis</name>
    <name type="common">Parasitic wasp</name>
    <dbReference type="NCBI Taxonomy" id="7425"/>
    <lineage>
        <taxon>Eukaryota</taxon>
        <taxon>Metazoa</taxon>
        <taxon>Ecdysozoa</taxon>
        <taxon>Arthropoda</taxon>
        <taxon>Hexapoda</taxon>
        <taxon>Insecta</taxon>
        <taxon>Pterygota</taxon>
        <taxon>Neoptera</taxon>
        <taxon>Endopterygota</taxon>
        <taxon>Hymenoptera</taxon>
        <taxon>Apocrita</taxon>
        <taxon>Proctotrupomorpha</taxon>
        <taxon>Chalcidoidea</taxon>
        <taxon>Pteromalidae</taxon>
        <taxon>Pteromalinae</taxon>
        <taxon>Nasonia</taxon>
    </lineage>
</organism>
<dbReference type="Gene3D" id="2.60.210.10">
    <property type="entry name" value="Apoptosis, Tumor Necrosis Factor Receptor Associated Protein 2, Chain A"/>
    <property type="match status" value="1"/>
</dbReference>
<accession>A0A7M7G6U2</accession>
<dbReference type="InterPro" id="IPR000210">
    <property type="entry name" value="BTB/POZ_dom"/>
</dbReference>
<dbReference type="SMART" id="SM00225">
    <property type="entry name" value="BTB"/>
    <property type="match status" value="1"/>
</dbReference>
<keyword evidence="4" id="KW-1185">Reference proteome</keyword>
<protein>
    <recommendedName>
        <fullName evidence="5">BTB domain-containing protein</fullName>
    </recommendedName>
</protein>
<dbReference type="GeneID" id="100121884"/>
<dbReference type="PROSITE" id="PS50144">
    <property type="entry name" value="MATH"/>
    <property type="match status" value="1"/>
</dbReference>
<dbReference type="KEGG" id="nvi:100121884"/>
<evidence type="ECO:0008006" key="5">
    <source>
        <dbReference type="Google" id="ProtNLM"/>
    </source>
</evidence>
<dbReference type="CDD" id="cd00121">
    <property type="entry name" value="MATH"/>
    <property type="match status" value="1"/>
</dbReference>
<dbReference type="SMR" id="A0A7M7G6U2"/>
<dbReference type="Pfam" id="PF00651">
    <property type="entry name" value="BTB"/>
    <property type="match status" value="1"/>
</dbReference>
<dbReference type="PANTHER" id="PTHR26379">
    <property type="entry name" value="BTB/POZ AND MATH DOMAIN-CONTAINING PROTEIN 1"/>
    <property type="match status" value="1"/>
</dbReference>